<accession>A0A918ISQ9</accession>
<protein>
    <submittedName>
        <fullName evidence="1">Uncharacterized protein</fullName>
    </submittedName>
</protein>
<dbReference type="SUPFAM" id="SSF54975">
    <property type="entry name" value="Acylphosphatase/BLUF domain-like"/>
    <property type="match status" value="1"/>
</dbReference>
<organism evidence="1 2">
    <name type="scientific">Arenibacter certesii</name>
    <dbReference type="NCBI Taxonomy" id="228955"/>
    <lineage>
        <taxon>Bacteria</taxon>
        <taxon>Pseudomonadati</taxon>
        <taxon>Bacteroidota</taxon>
        <taxon>Flavobacteriia</taxon>
        <taxon>Flavobacteriales</taxon>
        <taxon>Flavobacteriaceae</taxon>
        <taxon>Arenibacter</taxon>
    </lineage>
</organism>
<gene>
    <name evidence="1" type="ORF">GCM10007383_12630</name>
</gene>
<reference evidence="1" key="2">
    <citation type="submission" date="2020-09" db="EMBL/GenBank/DDBJ databases">
        <authorList>
            <person name="Sun Q."/>
            <person name="Kim S."/>
        </authorList>
    </citation>
    <scope>NUCLEOTIDE SEQUENCE</scope>
    <source>
        <strain evidence="1">KCTC 12113</strain>
    </source>
</reference>
<keyword evidence="2" id="KW-1185">Reference proteome</keyword>
<sequence>MKNKVVGETPVLKRLKTKIMYQLNYHSISKPDLNFEDLDNILEKAISVNSEKNKDG</sequence>
<dbReference type="Proteomes" id="UP000634668">
    <property type="component" value="Unassembled WGS sequence"/>
</dbReference>
<dbReference type="InterPro" id="IPR036046">
    <property type="entry name" value="Acylphosphatase-like_dom_sf"/>
</dbReference>
<comment type="caution">
    <text evidence="1">The sequence shown here is derived from an EMBL/GenBank/DDBJ whole genome shotgun (WGS) entry which is preliminary data.</text>
</comment>
<proteinExistence type="predicted"/>
<name>A0A918ISQ9_9FLAO</name>
<evidence type="ECO:0000313" key="1">
    <source>
        <dbReference type="EMBL" id="GGW28695.1"/>
    </source>
</evidence>
<dbReference type="AlphaFoldDB" id="A0A918ISQ9"/>
<reference evidence="1" key="1">
    <citation type="journal article" date="2014" name="Int. J. Syst. Evol. Microbiol.">
        <title>Complete genome sequence of Corynebacterium casei LMG S-19264T (=DSM 44701T), isolated from a smear-ripened cheese.</title>
        <authorList>
            <consortium name="US DOE Joint Genome Institute (JGI-PGF)"/>
            <person name="Walter F."/>
            <person name="Albersmeier A."/>
            <person name="Kalinowski J."/>
            <person name="Ruckert C."/>
        </authorList>
    </citation>
    <scope>NUCLEOTIDE SEQUENCE</scope>
    <source>
        <strain evidence="1">KCTC 12113</strain>
    </source>
</reference>
<dbReference type="EMBL" id="BMWP01000006">
    <property type="protein sequence ID" value="GGW28695.1"/>
    <property type="molecule type" value="Genomic_DNA"/>
</dbReference>
<evidence type="ECO:0000313" key="2">
    <source>
        <dbReference type="Proteomes" id="UP000634668"/>
    </source>
</evidence>